<reference evidence="16 17" key="1">
    <citation type="submission" date="2023-09" db="EMBL/GenBank/DDBJ databases">
        <authorList>
            <person name="Rey-Velasco X."/>
        </authorList>
    </citation>
    <scope>NUCLEOTIDE SEQUENCE [LARGE SCALE GENOMIC DNA]</scope>
    <source>
        <strain evidence="16 17">P385</strain>
    </source>
</reference>
<comment type="pathway">
    <text evidence="3 15">Glycan metabolism; bacterial cellulose biosynthesis.</text>
</comment>
<gene>
    <name evidence="16" type="ORF">RM531_09380</name>
</gene>
<organism evidence="16 17">
    <name type="scientific">Spectribacter acetivorans</name>
    <dbReference type="NCBI Taxonomy" id="3075603"/>
    <lineage>
        <taxon>Bacteria</taxon>
        <taxon>Pseudomonadati</taxon>
        <taxon>Pseudomonadota</taxon>
        <taxon>Gammaproteobacteria</taxon>
        <taxon>Salinisphaerales</taxon>
        <taxon>Salinisphaeraceae</taxon>
        <taxon>Spectribacter</taxon>
    </lineage>
</organism>
<evidence type="ECO:0000256" key="2">
    <source>
        <dbReference type="ARBA" id="ARBA00004377"/>
    </source>
</evidence>
<dbReference type="Proteomes" id="UP001259982">
    <property type="component" value="Unassembled WGS sequence"/>
</dbReference>
<evidence type="ECO:0000256" key="6">
    <source>
        <dbReference type="ARBA" id="ARBA00021844"/>
    </source>
</evidence>
<keyword evidence="17" id="KW-1185">Reference proteome</keyword>
<comment type="subcellular location">
    <subcellularLocation>
        <location evidence="2">Cell inner membrane</location>
        <topology evidence="2">Single-pass membrane protein</topology>
    </subcellularLocation>
</comment>
<protein>
    <recommendedName>
        <fullName evidence="6 15">Cyclic di-GMP-binding protein</fullName>
    </recommendedName>
    <alternativeName>
        <fullName evidence="14 15">Cellulose synthase regulatory subunit</fullName>
    </alternativeName>
</protein>
<evidence type="ECO:0000256" key="11">
    <source>
        <dbReference type="ARBA" id="ARBA00022916"/>
    </source>
</evidence>
<proteinExistence type="inferred from homology"/>
<evidence type="ECO:0000256" key="5">
    <source>
        <dbReference type="ARBA" id="ARBA00011437"/>
    </source>
</evidence>
<evidence type="ECO:0000256" key="9">
    <source>
        <dbReference type="ARBA" id="ARBA00022636"/>
    </source>
</evidence>
<keyword evidence="7 15" id="KW-1003">Cell membrane</keyword>
<keyword evidence="8 15" id="KW-0997">Cell inner membrane</keyword>
<dbReference type="PANTHER" id="PTHR39083:SF1">
    <property type="entry name" value="CYCLIC DI-GMP-BINDING PROTEIN"/>
    <property type="match status" value="1"/>
</dbReference>
<comment type="subunit">
    <text evidence="5 15">Tightly associated with the cellulose synthase catalytic subunit.</text>
</comment>
<keyword evidence="12 15" id="KW-1133">Transmembrane helix</keyword>
<evidence type="ECO:0000256" key="10">
    <source>
        <dbReference type="ARBA" id="ARBA00022692"/>
    </source>
</evidence>
<evidence type="ECO:0000256" key="7">
    <source>
        <dbReference type="ARBA" id="ARBA00022475"/>
    </source>
</evidence>
<dbReference type="Pfam" id="PF03170">
    <property type="entry name" value="BcsB"/>
    <property type="match status" value="1"/>
</dbReference>
<sequence length="705" mass="76272">MFFAGGVAQAQDTRTIGFEQLRAGEAIRLSGLDNDATLDFGIPREEAVTAAALDLSMALSPALLPQLSHVNVRLNGRFVDTIVVDETRSGARIESSLAVDPRLFADYNQLQLEFIGHYAEQCENPAHSSLWVEISPESRLTLDTELLDIRTGLSALPVPFFDPRDNRELLLPVVFGGSPSPAMLEAAGMLAGWFGMQASYRGARFPVSVRGMPDRHALVLATNETLPAGLDAAPVEQPTVSVLSSPDNPRIKRLLVQGATVDQVRTAALGLIEGQILMTGDRATVESVQPPPPRALNDVPAWMDTDRPVRLGDLADSAESLQVKGHRPLPITINARIPPDLYTGFFEGVDMDLRYRYTRPSAPDGSRLAVLVNNRFVRSLALQPDTSDSQASRIQLPLLDRDRSQARDELRLPAFQLGTDNRLQFHFSHDFQQAGACQSAPSANVYAAIDPDSTIDLTGFPRHAPMPDLALFANAGYPFTRYADLSRTTAVLPDSYAATDIEALLFTLGRLGRLSGLTGTRVEVVRQSDLGESNDDLLLVGAEPDWLRQSTGDADDSGPPLLVESARRTLRRAAESTSGLTTTIRARGDLGMLVGFESPFAPGSSVVAVAGNSAAGLQQAVSVLADPARIDRVRHGVTVVTNEQVRSVNTGHTYAIGNLTWWQRVWLYFAGHPLLLTVLAVVAGLILAVLAFWLLRGVAAARTRH</sequence>
<evidence type="ECO:0000256" key="3">
    <source>
        <dbReference type="ARBA" id="ARBA00005186"/>
    </source>
</evidence>
<dbReference type="InterPro" id="IPR003920">
    <property type="entry name" value="Cell_synth_B"/>
</dbReference>
<keyword evidence="9 15" id="KW-0973">c-di-GMP</keyword>
<comment type="similarity">
    <text evidence="4 15">Belongs to the AcsB/BcsB family.</text>
</comment>
<evidence type="ECO:0000313" key="17">
    <source>
        <dbReference type="Proteomes" id="UP001259982"/>
    </source>
</evidence>
<keyword evidence="11 15" id="KW-0135">Cellulose biosynthesis</keyword>
<evidence type="ECO:0000256" key="1">
    <source>
        <dbReference type="ARBA" id="ARBA00002057"/>
    </source>
</evidence>
<accession>A0ABU3B8X0</accession>
<name>A0ABU3B8X0_9GAMM</name>
<dbReference type="EMBL" id="JAVRHY010000007">
    <property type="protein sequence ID" value="MDT0618689.1"/>
    <property type="molecule type" value="Genomic_DNA"/>
</dbReference>
<dbReference type="Gene3D" id="2.60.120.260">
    <property type="entry name" value="Galactose-binding domain-like"/>
    <property type="match status" value="2"/>
</dbReference>
<dbReference type="PANTHER" id="PTHR39083">
    <property type="entry name" value="CYCLIC DI-GMP-BINDING PROTEIN"/>
    <property type="match status" value="1"/>
</dbReference>
<evidence type="ECO:0000256" key="12">
    <source>
        <dbReference type="ARBA" id="ARBA00022989"/>
    </source>
</evidence>
<dbReference type="PRINTS" id="PR01440">
    <property type="entry name" value="CELLSNTHASEB"/>
</dbReference>
<keyword evidence="10 15" id="KW-0812">Transmembrane</keyword>
<dbReference type="RefSeq" id="WP_311658863.1">
    <property type="nucleotide sequence ID" value="NZ_JAVRHY010000007.1"/>
</dbReference>
<evidence type="ECO:0000256" key="15">
    <source>
        <dbReference type="RuleBase" id="RU365021"/>
    </source>
</evidence>
<evidence type="ECO:0000256" key="8">
    <source>
        <dbReference type="ARBA" id="ARBA00022519"/>
    </source>
</evidence>
<comment type="caution">
    <text evidence="16">The sequence shown here is derived from an EMBL/GenBank/DDBJ whole genome shotgun (WGS) entry which is preliminary data.</text>
</comment>
<keyword evidence="13 15" id="KW-0472">Membrane</keyword>
<evidence type="ECO:0000256" key="13">
    <source>
        <dbReference type="ARBA" id="ARBA00023136"/>
    </source>
</evidence>
<evidence type="ECO:0000256" key="14">
    <source>
        <dbReference type="ARBA" id="ARBA00033444"/>
    </source>
</evidence>
<feature type="transmembrane region" description="Helical" evidence="15">
    <location>
        <begin position="674"/>
        <end position="695"/>
    </location>
</feature>
<evidence type="ECO:0000313" key="16">
    <source>
        <dbReference type="EMBL" id="MDT0618689.1"/>
    </source>
</evidence>
<dbReference type="InterPro" id="IPR018513">
    <property type="entry name" value="Cell_synthase_bac"/>
</dbReference>
<evidence type="ECO:0000256" key="4">
    <source>
        <dbReference type="ARBA" id="ARBA00010714"/>
    </source>
</evidence>
<comment type="function">
    <text evidence="1 15">Binds the cellulose synthase activator, bis-(3'-5') cyclic diguanylic acid (c-di-GMP).</text>
</comment>